<keyword evidence="10" id="KW-1185">Reference proteome</keyword>
<keyword evidence="6" id="KW-0687">Ribonucleoprotein</keyword>
<evidence type="ECO:0000256" key="7">
    <source>
        <dbReference type="ARBA" id="ARBA00035180"/>
    </source>
</evidence>
<evidence type="ECO:0000256" key="8">
    <source>
        <dbReference type="ARBA" id="ARBA00042721"/>
    </source>
</evidence>
<proteinExistence type="inferred from homology"/>
<dbReference type="EnsemblMetazoa" id="XM_011405123.2">
    <property type="protein sequence ID" value="XP_011403425.1"/>
    <property type="gene ID" value="LOC105312459"/>
</dbReference>
<evidence type="ECO:0000256" key="5">
    <source>
        <dbReference type="ARBA" id="ARBA00023128"/>
    </source>
</evidence>
<dbReference type="InParanoid" id="A0A1X7V1P3"/>
<evidence type="ECO:0000313" key="9">
    <source>
        <dbReference type="EnsemblMetazoa" id="Aqu2.1.33933_001"/>
    </source>
</evidence>
<evidence type="ECO:0000256" key="4">
    <source>
        <dbReference type="ARBA" id="ARBA00022980"/>
    </source>
</evidence>
<dbReference type="InterPro" id="IPR019716">
    <property type="entry name" value="Ribosomal_mL53"/>
</dbReference>
<comment type="subcellular location">
    <subcellularLocation>
        <location evidence="1">Mitochondrion</location>
    </subcellularLocation>
</comment>
<reference evidence="9" key="2">
    <citation type="submission" date="2017-05" db="UniProtKB">
        <authorList>
            <consortium name="EnsemblMetazoa"/>
        </authorList>
    </citation>
    <scope>IDENTIFICATION</scope>
</reference>
<comment type="similarity">
    <text evidence="2">Belongs to the mitochondrion-specific ribosomal protein mL53 family.</text>
</comment>
<dbReference type="PANTHER" id="PTHR33618:SF1">
    <property type="entry name" value="LARGE RIBOSOMAL SUBUNIT PROTEIN ML53"/>
    <property type="match status" value="1"/>
</dbReference>
<dbReference type="KEGG" id="aqu:105312459"/>
<evidence type="ECO:0000256" key="3">
    <source>
        <dbReference type="ARBA" id="ARBA00022946"/>
    </source>
</evidence>
<dbReference type="GO" id="GO:0005762">
    <property type="term" value="C:mitochondrial large ribosomal subunit"/>
    <property type="evidence" value="ECO:0007669"/>
    <property type="project" value="TreeGrafter"/>
</dbReference>
<dbReference type="Gene3D" id="3.40.30.10">
    <property type="entry name" value="Glutaredoxin"/>
    <property type="match status" value="1"/>
</dbReference>
<dbReference type="Proteomes" id="UP000007879">
    <property type="component" value="Unassembled WGS sequence"/>
</dbReference>
<dbReference type="Pfam" id="PF10780">
    <property type="entry name" value="MRP_L53"/>
    <property type="match status" value="1"/>
</dbReference>
<evidence type="ECO:0000256" key="6">
    <source>
        <dbReference type="ARBA" id="ARBA00023274"/>
    </source>
</evidence>
<name>A0A1X7V1P3_AMPQE</name>
<evidence type="ECO:0000313" key="10">
    <source>
        <dbReference type="Proteomes" id="UP000007879"/>
    </source>
</evidence>
<dbReference type="EnsemblMetazoa" id="Aqu2.1.33933_001">
    <property type="protein sequence ID" value="Aqu2.1.33933_001"/>
    <property type="gene ID" value="Aqu2.1.33933"/>
</dbReference>
<sequence length="98" mass="10606">MAALRGFTLAKISRITVEFSCFDGTVGSARALLDRISSSKIKSTNPKCQVTSVVKGDYSAPFVGVKFVDGSEMSFNPRHHNLLSIIKTLNAKTKAIQT</sequence>
<dbReference type="AlphaFoldDB" id="A0A1X7V1P3"/>
<evidence type="ECO:0000256" key="2">
    <source>
        <dbReference type="ARBA" id="ARBA00005557"/>
    </source>
</evidence>
<keyword evidence="4" id="KW-0689">Ribosomal protein</keyword>
<dbReference type="InterPro" id="IPR052473">
    <property type="entry name" value="mtLSU_mL53"/>
</dbReference>
<evidence type="ECO:0000256" key="1">
    <source>
        <dbReference type="ARBA" id="ARBA00004173"/>
    </source>
</evidence>
<gene>
    <name evidence="9" type="primary">105312459</name>
</gene>
<reference evidence="10" key="1">
    <citation type="journal article" date="2010" name="Nature">
        <title>The Amphimedon queenslandica genome and the evolution of animal complexity.</title>
        <authorList>
            <person name="Srivastava M."/>
            <person name="Simakov O."/>
            <person name="Chapman J."/>
            <person name="Fahey B."/>
            <person name="Gauthier M.E."/>
            <person name="Mitros T."/>
            <person name="Richards G.S."/>
            <person name="Conaco C."/>
            <person name="Dacre M."/>
            <person name="Hellsten U."/>
            <person name="Larroux C."/>
            <person name="Putnam N.H."/>
            <person name="Stanke M."/>
            <person name="Adamska M."/>
            <person name="Darling A."/>
            <person name="Degnan S.M."/>
            <person name="Oakley T.H."/>
            <person name="Plachetzki D.C."/>
            <person name="Zhai Y."/>
            <person name="Adamski M."/>
            <person name="Calcino A."/>
            <person name="Cummins S.F."/>
            <person name="Goodstein D.M."/>
            <person name="Harris C."/>
            <person name="Jackson D.J."/>
            <person name="Leys S.P."/>
            <person name="Shu S."/>
            <person name="Woodcroft B.J."/>
            <person name="Vervoort M."/>
            <person name="Kosik K.S."/>
            <person name="Manning G."/>
            <person name="Degnan B.M."/>
            <person name="Rokhsar D.S."/>
        </authorList>
    </citation>
    <scope>NUCLEOTIDE SEQUENCE [LARGE SCALE GENOMIC DNA]</scope>
</reference>
<keyword evidence="5" id="KW-0496">Mitochondrion</keyword>
<accession>A0A1X7V1P3</accession>
<keyword evidence="3" id="KW-0809">Transit peptide</keyword>
<organism evidence="9">
    <name type="scientific">Amphimedon queenslandica</name>
    <name type="common">Sponge</name>
    <dbReference type="NCBI Taxonomy" id="400682"/>
    <lineage>
        <taxon>Eukaryota</taxon>
        <taxon>Metazoa</taxon>
        <taxon>Porifera</taxon>
        <taxon>Demospongiae</taxon>
        <taxon>Heteroscleromorpha</taxon>
        <taxon>Haplosclerida</taxon>
        <taxon>Niphatidae</taxon>
        <taxon>Amphimedon</taxon>
    </lineage>
</organism>
<protein>
    <recommendedName>
        <fullName evidence="7">Large ribosomal subunit protein mL53</fullName>
    </recommendedName>
    <alternativeName>
        <fullName evidence="8">39S ribosomal protein L53, mitochondrial</fullName>
    </alternativeName>
</protein>
<dbReference type="PANTHER" id="PTHR33618">
    <property type="entry name" value="39S RIBOSOMAL PROTEIN L53, MITOCHONDRIAL"/>
    <property type="match status" value="1"/>
</dbReference>